<feature type="chain" id="PRO_5002172078" evidence="2">
    <location>
        <begin position="36"/>
        <end position="154"/>
    </location>
</feature>
<dbReference type="EMBL" id="KC512860">
    <property type="protein sequence ID" value="AHA15280.1"/>
    <property type="molecule type" value="Genomic_DNA"/>
</dbReference>
<feature type="signal peptide" evidence="2">
    <location>
        <begin position="1"/>
        <end position="35"/>
    </location>
</feature>
<name>A0A0C4JN11_STRAG</name>
<dbReference type="InterPro" id="IPR005877">
    <property type="entry name" value="YSIRK_signal_dom"/>
</dbReference>
<dbReference type="NCBIfam" id="TIGR01168">
    <property type="entry name" value="YSIRK_signal"/>
    <property type="match status" value="1"/>
</dbReference>
<sequence>MNNNEKKVKYFLRKTAYGLASMSAAFAVCSGIVHADTSSGISDSIPHKKQVNLGAVTLKNLISKYRGNDKAIAILLSRVDDFNRASQDTLPQLINSTEAEINNTLPQGRIIKQSIPVVRLKVERLGSGAIKAESINKIKVESINTIKAESINKI</sequence>
<evidence type="ECO:0000256" key="2">
    <source>
        <dbReference type="SAM" id="SignalP"/>
    </source>
</evidence>
<keyword evidence="1 2" id="KW-0732">Signal</keyword>
<proteinExistence type="predicted"/>
<protein>
    <submittedName>
        <fullName evidence="3">Truncated gbs2018-like protein</fullName>
    </submittedName>
</protein>
<evidence type="ECO:0000313" key="3">
    <source>
        <dbReference type="EMBL" id="AHA15280.1"/>
    </source>
</evidence>
<dbReference type="AlphaFoldDB" id="A0A0C4JN11"/>
<gene>
    <name evidence="3" type="primary">gbs2018</name>
</gene>
<evidence type="ECO:0000256" key="1">
    <source>
        <dbReference type="ARBA" id="ARBA00022729"/>
    </source>
</evidence>
<accession>A0A0C4JN11</accession>
<organism evidence="3">
    <name type="scientific">Streptococcus agalactiae</name>
    <dbReference type="NCBI Taxonomy" id="1311"/>
    <lineage>
        <taxon>Bacteria</taxon>
        <taxon>Bacillati</taxon>
        <taxon>Bacillota</taxon>
        <taxon>Bacilli</taxon>
        <taxon>Lactobacillales</taxon>
        <taxon>Streptococcaceae</taxon>
        <taxon>Streptococcus</taxon>
    </lineage>
</organism>
<reference evidence="3" key="1">
    <citation type="submission" date="2013-01" db="EMBL/GenBank/DDBJ databases">
        <title>Molecular characterization of group B streptococci in Ireland reveals a diverse population with evidence of capsular switching.</title>
        <authorList>
            <person name="Meehan M."/>
            <person name="Cunney R."/>
            <person name="Cafferkey M."/>
        </authorList>
    </citation>
    <scope>NUCLEOTIDE SEQUENCE</scope>
    <source>
        <strain evidence="3">TSCH87</strain>
    </source>
</reference>